<gene>
    <name evidence="4" type="ORF">MKP09_16620</name>
</gene>
<sequence length="180" mass="20033">MVLAGRANIGYGIPYGNSSVLPYVRQFFAGGSNDIRAFRARSLGPGTYNYEINPEESRYFADQGGDIKMMLNGELRAKLFSVIHGAAFIDAGNIWTAKTDSSRLGSKFNFGRSFSEFAVGGGVGLRVDATIFVIRFDLATPFRKPWLPKGERWVFDKINFGDPTWRKQNLILNIGIGYPF</sequence>
<evidence type="ECO:0000256" key="1">
    <source>
        <dbReference type="ARBA" id="ARBA00004370"/>
    </source>
</evidence>
<proteinExistence type="predicted"/>
<dbReference type="EMBL" id="JAKWBL010000003">
    <property type="protein sequence ID" value="MCH5599418.1"/>
    <property type="molecule type" value="Genomic_DNA"/>
</dbReference>
<organism evidence="4 5">
    <name type="scientific">Niabella ginsengisoli</name>
    <dbReference type="NCBI Taxonomy" id="522298"/>
    <lineage>
        <taxon>Bacteria</taxon>
        <taxon>Pseudomonadati</taxon>
        <taxon>Bacteroidota</taxon>
        <taxon>Chitinophagia</taxon>
        <taxon>Chitinophagales</taxon>
        <taxon>Chitinophagaceae</taxon>
        <taxon>Niabella</taxon>
    </lineage>
</organism>
<keyword evidence="2" id="KW-0472">Membrane</keyword>
<dbReference type="Proteomes" id="UP001202248">
    <property type="component" value="Unassembled WGS sequence"/>
</dbReference>
<comment type="caution">
    <text evidence="4">The sequence shown here is derived from an EMBL/GenBank/DDBJ whole genome shotgun (WGS) entry which is preliminary data.</text>
</comment>
<keyword evidence="5" id="KW-1185">Reference proteome</keyword>
<reference evidence="4 5" key="1">
    <citation type="submission" date="2022-02" db="EMBL/GenBank/DDBJ databases">
        <authorList>
            <person name="Min J."/>
        </authorList>
    </citation>
    <scope>NUCLEOTIDE SEQUENCE [LARGE SCALE GENOMIC DNA]</scope>
    <source>
        <strain evidence="4 5">GR10-1</strain>
    </source>
</reference>
<evidence type="ECO:0000259" key="3">
    <source>
        <dbReference type="Pfam" id="PF01103"/>
    </source>
</evidence>
<evidence type="ECO:0000313" key="5">
    <source>
        <dbReference type="Proteomes" id="UP001202248"/>
    </source>
</evidence>
<dbReference type="Pfam" id="PF01103">
    <property type="entry name" value="Omp85"/>
    <property type="match status" value="1"/>
</dbReference>
<name>A0ABS9SM30_9BACT</name>
<protein>
    <submittedName>
        <fullName evidence="4">Outer membrane protein assembly factor</fullName>
    </submittedName>
</protein>
<accession>A0ABS9SM30</accession>
<dbReference type="Gene3D" id="2.40.160.50">
    <property type="entry name" value="membrane protein fhac: a member of the omp85/tpsb transporter family"/>
    <property type="match status" value="1"/>
</dbReference>
<dbReference type="InterPro" id="IPR000184">
    <property type="entry name" value="Bac_surfAg_D15"/>
</dbReference>
<comment type="subcellular location">
    <subcellularLocation>
        <location evidence="1">Membrane</location>
    </subcellularLocation>
</comment>
<evidence type="ECO:0000256" key="2">
    <source>
        <dbReference type="ARBA" id="ARBA00023136"/>
    </source>
</evidence>
<evidence type="ECO:0000313" key="4">
    <source>
        <dbReference type="EMBL" id="MCH5599418.1"/>
    </source>
</evidence>
<feature type="domain" description="Bacterial surface antigen (D15)" evidence="3">
    <location>
        <begin position="2"/>
        <end position="155"/>
    </location>
</feature>